<gene>
    <name evidence="1" type="ORF">JMUB3935_0969</name>
</gene>
<evidence type="ECO:0000313" key="1">
    <source>
        <dbReference type="EMBL" id="BBM51991.1"/>
    </source>
</evidence>
<reference evidence="1 2" key="1">
    <citation type="submission" date="2019-07" db="EMBL/GenBank/DDBJ databases">
        <title>Complete Genome Sequence of Leptotrichia trevisanii Strain JMUB3935.</title>
        <authorList>
            <person name="Watanabe S."/>
            <person name="Cui L."/>
        </authorList>
    </citation>
    <scope>NUCLEOTIDE SEQUENCE [LARGE SCALE GENOMIC DNA]</scope>
    <source>
        <strain evidence="1 2">JMUB3935</strain>
    </source>
</reference>
<accession>A0A510KMZ3</accession>
<name>A0A510KMZ3_9FUSO</name>
<dbReference type="Proteomes" id="UP000321378">
    <property type="component" value="Chromosome"/>
</dbReference>
<evidence type="ECO:0000313" key="2">
    <source>
        <dbReference type="Proteomes" id="UP000321378"/>
    </source>
</evidence>
<dbReference type="EMBL" id="AP019840">
    <property type="protein sequence ID" value="BBM51991.1"/>
    <property type="molecule type" value="Genomic_DNA"/>
</dbReference>
<proteinExistence type="predicted"/>
<dbReference type="AlphaFoldDB" id="A0A510KMZ3"/>
<organism evidence="1 2">
    <name type="scientific">Leptotrichia trevisanii</name>
    <dbReference type="NCBI Taxonomy" id="109328"/>
    <lineage>
        <taxon>Bacteria</taxon>
        <taxon>Fusobacteriati</taxon>
        <taxon>Fusobacteriota</taxon>
        <taxon>Fusobacteriia</taxon>
        <taxon>Fusobacteriales</taxon>
        <taxon>Leptotrichiaceae</taxon>
        <taxon>Leptotrichia</taxon>
    </lineage>
</organism>
<sequence>MKAKNKPKKLLKGNNNIALKRKKCYYFIVGKNII</sequence>
<protein>
    <submittedName>
        <fullName evidence="1">Uncharacterized protein</fullName>
    </submittedName>
</protein>